<name>A0A8H4L0C9_9HYPO</name>
<feature type="domain" description="Heterokaryon incompatibility" evidence="1">
    <location>
        <begin position="58"/>
        <end position="245"/>
    </location>
</feature>
<proteinExistence type="predicted"/>
<dbReference type="Pfam" id="PF06985">
    <property type="entry name" value="HET"/>
    <property type="match status" value="1"/>
</dbReference>
<dbReference type="InterPro" id="IPR010730">
    <property type="entry name" value="HET"/>
</dbReference>
<evidence type="ECO:0000259" key="1">
    <source>
        <dbReference type="Pfam" id="PF06985"/>
    </source>
</evidence>
<dbReference type="OrthoDB" id="3557394at2759"/>
<dbReference type="AlphaFoldDB" id="A0A8H4L0C9"/>
<dbReference type="Proteomes" id="UP000554235">
    <property type="component" value="Unassembled WGS sequence"/>
</dbReference>
<sequence>MDFEPLLKYFVRTRVPYPTSLAPHEIRLMALLPGKWSDDLRCEVFRAAWKGEPKMLEYKALSYAWGLPSRNDPCVLVNDCPVKVTINLAYALRHERLPDKCVILWVDALCIDQENNPERTFQVSQMHKIYSTAAEVIVYVGNGMQQRRVGSRRIGNVGRCAFENTSSDDVFTSQSLSAWKTPSPPKTITEFDIFCLLSILARPQGSSNPFAPLEGIPEASLRAMFEGLRRMLTGRWWDRIWVVQEAVVAKTITLRYGSVSAPWAILTDAARVHSQQTPHQETSQVSIDDSKVLSLLSKATDIDRLRRTWRQDQRPDLLSVLREFSSRKASDERDKIYALLGLCNSETQLKPDYSRDVRTAYQAATIDIIRASKSLDVLSGDVGRKNRQDLPSWVPDWSATFDEHDRRRVCLLDKYNACGDVKSSFITGIIDPHTIDQMTLLAETLKVADDPAELLPLCFSQALRAFGQLHPSYLDLCNELIKYCHPKGSRDVNRFVSPGFIVDDPTIRLGKYNDERSWKERKWDGCIRTRGKFVATVDHTFEPLYSSSDMKAVSNSIMAWYKEVLRLTGTVDYGGDLKERATSYGALNSTKKAFVTILLSDIKKTPNGFERLEEGDGQAIMTWYRMRIEGQEPVPGEDQPTTEELDAFTEVFQLSITKRAFFITKDGRMGLGPASIARDDEVFIFPGGNLPFILRHTAPPGSVEQYIETARTTRLVGDCFLHGAMDGMLTYPQEGSLPDYIIDRTIDDLKQEWDQCMLQVTRLVGPEFFKKRVFLSRRWVTLTSLAFLMEVGGIMTRHGTEQKKQDIVTEHYHKMKELGKVWMALNTGWFYLI</sequence>
<dbReference type="PANTHER" id="PTHR24148">
    <property type="entry name" value="ANKYRIN REPEAT DOMAIN-CONTAINING PROTEIN 39 HOMOLOG-RELATED"/>
    <property type="match status" value="1"/>
</dbReference>
<protein>
    <submittedName>
        <fullName evidence="2">Heterokaryon incompatibility (Het-6OR allele)</fullName>
    </submittedName>
</protein>
<gene>
    <name evidence="2" type="ORF">FALBO_14353</name>
</gene>
<evidence type="ECO:0000313" key="3">
    <source>
        <dbReference type="Proteomes" id="UP000554235"/>
    </source>
</evidence>
<dbReference type="EMBL" id="JAADYS010002320">
    <property type="protein sequence ID" value="KAF4458904.1"/>
    <property type="molecule type" value="Genomic_DNA"/>
</dbReference>
<comment type="caution">
    <text evidence="2">The sequence shown here is derived from an EMBL/GenBank/DDBJ whole genome shotgun (WGS) entry which is preliminary data.</text>
</comment>
<accession>A0A8H4L0C9</accession>
<reference evidence="2 3" key="1">
    <citation type="submission" date="2020-01" db="EMBL/GenBank/DDBJ databases">
        <title>Identification and distribution of gene clusters putatively required for synthesis of sphingolipid metabolism inhibitors in phylogenetically diverse species of the filamentous fungus Fusarium.</title>
        <authorList>
            <person name="Kim H.-S."/>
            <person name="Busman M."/>
            <person name="Brown D.W."/>
            <person name="Divon H."/>
            <person name="Uhlig S."/>
            <person name="Proctor R.H."/>
        </authorList>
    </citation>
    <scope>NUCLEOTIDE SEQUENCE [LARGE SCALE GENOMIC DNA]</scope>
    <source>
        <strain evidence="2 3">NRRL 20459</strain>
    </source>
</reference>
<dbReference type="InterPro" id="IPR052895">
    <property type="entry name" value="HetReg/Transcr_Mod"/>
</dbReference>
<evidence type="ECO:0000313" key="2">
    <source>
        <dbReference type="EMBL" id="KAF4458904.1"/>
    </source>
</evidence>
<keyword evidence="3" id="KW-1185">Reference proteome</keyword>
<dbReference type="PANTHER" id="PTHR24148:SF64">
    <property type="entry name" value="HETEROKARYON INCOMPATIBILITY DOMAIN-CONTAINING PROTEIN"/>
    <property type="match status" value="1"/>
</dbReference>
<dbReference type="Pfam" id="PF26639">
    <property type="entry name" value="Het-6_barrel"/>
    <property type="match status" value="1"/>
</dbReference>
<organism evidence="2 3">
    <name type="scientific">Fusarium albosuccineum</name>
    <dbReference type="NCBI Taxonomy" id="1237068"/>
    <lineage>
        <taxon>Eukaryota</taxon>
        <taxon>Fungi</taxon>
        <taxon>Dikarya</taxon>
        <taxon>Ascomycota</taxon>
        <taxon>Pezizomycotina</taxon>
        <taxon>Sordariomycetes</taxon>
        <taxon>Hypocreomycetidae</taxon>
        <taxon>Hypocreales</taxon>
        <taxon>Nectriaceae</taxon>
        <taxon>Fusarium</taxon>
        <taxon>Fusarium decemcellulare species complex</taxon>
    </lineage>
</organism>